<dbReference type="EMBL" id="JACMSC010000015">
    <property type="protein sequence ID" value="KAG6485085.1"/>
    <property type="molecule type" value="Genomic_DNA"/>
</dbReference>
<comment type="caution">
    <text evidence="21">The sequence shown here is derived from an EMBL/GenBank/DDBJ whole genome shotgun (WGS) entry which is preliminary data.</text>
</comment>
<evidence type="ECO:0000256" key="17">
    <source>
        <dbReference type="RuleBase" id="RU361169"/>
    </source>
</evidence>
<dbReference type="PROSITE" id="PS00502">
    <property type="entry name" value="POLYGALACTURONASE"/>
    <property type="match status" value="1"/>
</dbReference>
<evidence type="ECO:0000313" key="23">
    <source>
        <dbReference type="Proteomes" id="UP000734854"/>
    </source>
</evidence>
<dbReference type="InterPro" id="IPR000743">
    <property type="entry name" value="Glyco_hydro_28"/>
</dbReference>
<name>A0A8J5FDR2_ZINOF</name>
<dbReference type="EMBL" id="JACMSC010000015">
    <property type="protein sequence ID" value="KAG6485089.1"/>
    <property type="molecule type" value="Genomic_DNA"/>
</dbReference>
<feature type="chain" id="PRO_5035415881" description="Exopolygalacturonase" evidence="19">
    <location>
        <begin position="26"/>
        <end position="436"/>
    </location>
</feature>
<evidence type="ECO:0000256" key="2">
    <source>
        <dbReference type="ARBA" id="ARBA00008834"/>
    </source>
</evidence>
<dbReference type="SMART" id="SM00710">
    <property type="entry name" value="PbH1"/>
    <property type="match status" value="6"/>
</dbReference>
<keyword evidence="9" id="KW-0961">Cell wall biogenesis/degradation</keyword>
<dbReference type="GO" id="GO:1990904">
    <property type="term" value="C:ribonucleoprotein complex"/>
    <property type="evidence" value="ECO:0007669"/>
    <property type="project" value="UniProtKB-KW"/>
</dbReference>
<feature type="compositionally biased region" description="Polar residues" evidence="18">
    <location>
        <begin position="362"/>
        <end position="372"/>
    </location>
</feature>
<evidence type="ECO:0000259" key="20">
    <source>
        <dbReference type="Pfam" id="PF17135"/>
    </source>
</evidence>
<gene>
    <name evidence="21" type="ORF">ZIOFF_053614</name>
    <name evidence="22" type="ORF">ZIOFF_053618</name>
</gene>
<dbReference type="Proteomes" id="UP000734854">
    <property type="component" value="Unassembled WGS sequence"/>
</dbReference>
<keyword evidence="8 17" id="KW-0326">Glycosidase</keyword>
<dbReference type="Pfam" id="PF00295">
    <property type="entry name" value="Glyco_hydro_28"/>
    <property type="match status" value="1"/>
</dbReference>
<comment type="catalytic activity">
    <reaction evidence="12">
        <text>[(1-&gt;4)-alpha-D-galacturonosyl](n) + H2O = alpha-D-galacturonate + [(1-&gt;4)-alpha-D-galacturonosyl](n-1)</text>
        <dbReference type="Rhea" id="RHEA:14117"/>
        <dbReference type="Rhea" id="RHEA-COMP:14570"/>
        <dbReference type="Rhea" id="RHEA-COMP:14572"/>
        <dbReference type="ChEBI" id="CHEBI:15377"/>
        <dbReference type="ChEBI" id="CHEBI:58658"/>
        <dbReference type="ChEBI" id="CHEBI:140523"/>
        <dbReference type="EC" id="3.2.1.67"/>
    </reaction>
</comment>
<evidence type="ECO:0000256" key="12">
    <source>
        <dbReference type="ARBA" id="ARBA00048766"/>
    </source>
</evidence>
<keyword evidence="19" id="KW-0732">Signal</keyword>
<feature type="compositionally biased region" description="Basic residues" evidence="18">
    <location>
        <begin position="421"/>
        <end position="436"/>
    </location>
</feature>
<dbReference type="GO" id="GO:0005975">
    <property type="term" value="P:carbohydrate metabolic process"/>
    <property type="evidence" value="ECO:0007669"/>
    <property type="project" value="InterPro"/>
</dbReference>
<dbReference type="GO" id="GO:0047911">
    <property type="term" value="F:galacturan 1,4-alpha-galacturonidase activity"/>
    <property type="evidence" value="ECO:0007669"/>
    <property type="project" value="UniProtKB-EC"/>
</dbReference>
<dbReference type="Gene3D" id="2.160.20.10">
    <property type="entry name" value="Single-stranded right-handed beta-helix, Pectin lyase-like"/>
    <property type="match status" value="1"/>
</dbReference>
<dbReference type="GO" id="GO:0005840">
    <property type="term" value="C:ribosome"/>
    <property type="evidence" value="ECO:0007669"/>
    <property type="project" value="UniProtKB-KW"/>
</dbReference>
<evidence type="ECO:0000256" key="3">
    <source>
        <dbReference type="ARBA" id="ARBA00022512"/>
    </source>
</evidence>
<evidence type="ECO:0000256" key="18">
    <source>
        <dbReference type="SAM" id="MobiDB-lite"/>
    </source>
</evidence>
<evidence type="ECO:0000313" key="22">
    <source>
        <dbReference type="EMBL" id="KAG6485089.1"/>
    </source>
</evidence>
<evidence type="ECO:0000256" key="8">
    <source>
        <dbReference type="ARBA" id="ARBA00023295"/>
    </source>
</evidence>
<dbReference type="InterPro" id="IPR021131">
    <property type="entry name" value="Ribosomal_uL15/eL18"/>
</dbReference>
<dbReference type="InterPro" id="IPR006626">
    <property type="entry name" value="PbH1"/>
</dbReference>
<feature type="active site" evidence="16">
    <location>
        <position position="234"/>
    </location>
</feature>
<evidence type="ECO:0000256" key="14">
    <source>
        <dbReference type="ARBA" id="ARBA00068298"/>
    </source>
</evidence>
<evidence type="ECO:0000313" key="21">
    <source>
        <dbReference type="EMBL" id="KAG6485085.1"/>
    </source>
</evidence>
<dbReference type="PANTHER" id="PTHR31375">
    <property type="match status" value="1"/>
</dbReference>
<evidence type="ECO:0000256" key="11">
    <source>
        <dbReference type="ARBA" id="ARBA00043142"/>
    </source>
</evidence>
<keyword evidence="5 17" id="KW-0378">Hydrolase</keyword>
<evidence type="ECO:0000256" key="5">
    <source>
        <dbReference type="ARBA" id="ARBA00022801"/>
    </source>
</evidence>
<evidence type="ECO:0000256" key="10">
    <source>
        <dbReference type="ARBA" id="ARBA00038933"/>
    </source>
</evidence>
<accession>A0A8J5FDR2</accession>
<comment type="subcellular location">
    <subcellularLocation>
        <location evidence="1">Secreted</location>
        <location evidence="1">Cell wall</location>
    </subcellularLocation>
</comment>
<proteinExistence type="inferred from homology"/>
<dbReference type="SUPFAM" id="SSF51126">
    <property type="entry name" value="Pectin lyase-like"/>
    <property type="match status" value="1"/>
</dbReference>
<dbReference type="GO" id="GO:0004650">
    <property type="term" value="F:polygalacturonase activity"/>
    <property type="evidence" value="ECO:0007669"/>
    <property type="project" value="InterPro"/>
</dbReference>
<dbReference type="InterPro" id="IPR011050">
    <property type="entry name" value="Pectin_lyase_fold/virulence"/>
</dbReference>
<evidence type="ECO:0000256" key="7">
    <source>
        <dbReference type="ARBA" id="ARBA00023274"/>
    </source>
</evidence>
<evidence type="ECO:0000256" key="1">
    <source>
        <dbReference type="ARBA" id="ARBA00004191"/>
    </source>
</evidence>
<keyword evidence="23" id="KW-1185">Reference proteome</keyword>
<comment type="similarity">
    <text evidence="2 17">Belongs to the glycosyl hydrolase 28 family.</text>
</comment>
<evidence type="ECO:0000256" key="6">
    <source>
        <dbReference type="ARBA" id="ARBA00022980"/>
    </source>
</evidence>
<evidence type="ECO:0000256" key="13">
    <source>
        <dbReference type="ARBA" id="ARBA00057651"/>
    </source>
</evidence>
<evidence type="ECO:0000256" key="19">
    <source>
        <dbReference type="SAM" id="SignalP"/>
    </source>
</evidence>
<feature type="domain" description="Large ribosomal subunit protein uL15/eL18" evidence="20">
    <location>
        <begin position="391"/>
        <end position="435"/>
    </location>
</feature>
<evidence type="ECO:0000256" key="15">
    <source>
        <dbReference type="ARBA" id="ARBA00083621"/>
    </source>
</evidence>
<comment type="function">
    <text evidence="13">May function in depolymerizing pectin during pollen development, germination, and tube growth. Acts as an exo-polygalacturonase.</text>
</comment>
<evidence type="ECO:0000256" key="9">
    <source>
        <dbReference type="ARBA" id="ARBA00023316"/>
    </source>
</evidence>
<keyword evidence="7" id="KW-0687">Ribonucleoprotein</keyword>
<keyword evidence="4" id="KW-0964">Secreted</keyword>
<feature type="region of interest" description="Disordered" evidence="18">
    <location>
        <begin position="362"/>
        <end position="436"/>
    </location>
</feature>
<keyword evidence="3" id="KW-0134">Cell wall</keyword>
<dbReference type="AlphaFoldDB" id="A0A8J5FDR2"/>
<organism evidence="21 23">
    <name type="scientific">Zingiber officinale</name>
    <name type="common">Ginger</name>
    <name type="synonym">Amomum zingiber</name>
    <dbReference type="NCBI Taxonomy" id="94328"/>
    <lineage>
        <taxon>Eukaryota</taxon>
        <taxon>Viridiplantae</taxon>
        <taxon>Streptophyta</taxon>
        <taxon>Embryophyta</taxon>
        <taxon>Tracheophyta</taxon>
        <taxon>Spermatophyta</taxon>
        <taxon>Magnoliopsida</taxon>
        <taxon>Liliopsida</taxon>
        <taxon>Zingiberales</taxon>
        <taxon>Zingiberaceae</taxon>
        <taxon>Zingiber</taxon>
    </lineage>
</organism>
<evidence type="ECO:0000256" key="4">
    <source>
        <dbReference type="ARBA" id="ARBA00022525"/>
    </source>
</evidence>
<dbReference type="InterPro" id="IPR012334">
    <property type="entry name" value="Pectin_lyas_fold"/>
</dbReference>
<dbReference type="FunFam" id="2.160.20.10:FF:000004">
    <property type="entry name" value="Pectin lyase-like superfamily protein"/>
    <property type="match status" value="1"/>
</dbReference>
<evidence type="ECO:0000256" key="16">
    <source>
        <dbReference type="PROSITE-ProRule" id="PRU10052"/>
    </source>
</evidence>
<sequence length="436" mass="46555">MASAMALKSFYVASVLLCLCKSSFEQAIFNPLDYEAEGDGKTDDSQALVDAWDSACEHHAPAIFLIPAHTTFLSGPASFEGPCRVTPRVHIVGTLKAVESISAFHYPAWIEFKHLDDLHITGGGTLDGQGARSWPHACSSCKKLPMVSTMTLANLTFLNSKGFHISVQQSSFINITHLNITAPGDSPNTDGIHISGTTDIKIADLHIGTGDDCISIGQGATNVNIANVRCGPGHGISIGSLGKYQNEANVFGVHVRNCSLSETTNGVRIKTWPGSPPSQASNFTFQDIVMDNVANPIFIDQQYCPDSKCTGAVKIRNVQFKRIRGTSNGPVAVKLLCSPSVPCENVFLEEISLTMANNAKSSTTLSSCSNVKGSAAGTQKPDPCVKKVPARGSENAREAVKDSGKAPPVPHRQTKPYARSQGRKINKHRGGRNSKP</sequence>
<keyword evidence="6" id="KW-0689">Ribosomal protein</keyword>
<dbReference type="Pfam" id="PF17135">
    <property type="entry name" value="Ribosomal_L18"/>
    <property type="match status" value="1"/>
</dbReference>
<reference evidence="21 23" key="1">
    <citation type="submission" date="2020-08" db="EMBL/GenBank/DDBJ databases">
        <title>Plant Genome Project.</title>
        <authorList>
            <person name="Zhang R.-G."/>
        </authorList>
    </citation>
    <scope>NUCLEOTIDE SEQUENCE [LARGE SCALE GENOMIC DNA]</scope>
    <source>
        <tissue evidence="21">Rhizome</tissue>
    </source>
</reference>
<dbReference type="GO" id="GO:0071555">
    <property type="term" value="P:cell wall organization"/>
    <property type="evidence" value="ECO:0007669"/>
    <property type="project" value="UniProtKB-KW"/>
</dbReference>
<protein>
    <recommendedName>
        <fullName evidence="14">Exopolygalacturonase</fullName>
        <ecNumber evidence="10">3.2.1.67</ecNumber>
    </recommendedName>
    <alternativeName>
        <fullName evidence="11">Galacturan 1,4-alpha-galacturonidase</fullName>
    </alternativeName>
    <alternativeName>
        <fullName evidence="15">Pectinase</fullName>
    </alternativeName>
</protein>
<feature type="signal peptide" evidence="19">
    <location>
        <begin position="1"/>
        <end position="25"/>
    </location>
</feature>
<dbReference type="EC" id="3.2.1.67" evidence="10"/>
<feature type="compositionally biased region" description="Basic and acidic residues" evidence="18">
    <location>
        <begin position="394"/>
        <end position="404"/>
    </location>
</feature>